<sequence length="439" mass="47794">MPRLMRADRPPVDRRDAGPPAGAVWLRGGIALAADAFTGTVGLVQGVHRSITRSIGRINPAAHPVGRVSDFVYGRVRDIGSLSFAGAGQLAGLAETLVPARKREIPARLSLGLHSALNGAVGDHLEASGNELALPMDFVAADGRPIAFTRHGLSVGLDDAPSPRLVVLIHGLGMNDRQWRRAGHADFGERLARDHGYTALRLRYNSGRHVSENGRDLAFRLQALLDAYPVVLERITLIGHSMGGLVARSAAHYAHEAGLGWPRRLADMVLLGSPHLGAPLERLGSRVTRSLTRVPYTQPFARLGDIRSAGVKDLRYGYLRDEDWQKDERVGGDYTASPALRPLDHVGHFLVAATLGRREDDPLGRWFGDLLVPVGSAFGHSRSPGRRFVARDQDGRVFYGMNHFALLHHDDVYRAISDWLGPRLDEASSGDRSICRTGE</sequence>
<protein>
    <recommendedName>
        <fullName evidence="1">GPI inositol-deacylase PGAP1-like alpha/beta domain-containing protein</fullName>
    </recommendedName>
</protein>
<dbReference type="SUPFAM" id="SSF53474">
    <property type="entry name" value="alpha/beta-Hydrolases"/>
    <property type="match status" value="1"/>
</dbReference>
<feature type="domain" description="GPI inositol-deacylase PGAP1-like alpha/beta" evidence="1">
    <location>
        <begin position="165"/>
        <end position="326"/>
    </location>
</feature>
<proteinExistence type="predicted"/>
<dbReference type="Gene3D" id="3.40.50.1820">
    <property type="entry name" value="alpha/beta hydrolase"/>
    <property type="match status" value="1"/>
</dbReference>
<evidence type="ECO:0000313" key="3">
    <source>
        <dbReference type="Proteomes" id="UP000283993"/>
    </source>
</evidence>
<comment type="caution">
    <text evidence="2">The sequence shown here is derived from an EMBL/GenBank/DDBJ whole genome shotgun (WGS) entry which is preliminary data.</text>
</comment>
<dbReference type="Proteomes" id="UP000283993">
    <property type="component" value="Unassembled WGS sequence"/>
</dbReference>
<dbReference type="PANTHER" id="PTHR37946">
    <property type="entry name" value="SLL1969 PROTEIN"/>
    <property type="match status" value="1"/>
</dbReference>
<accession>A0A423PV92</accession>
<evidence type="ECO:0000259" key="1">
    <source>
        <dbReference type="Pfam" id="PF07819"/>
    </source>
</evidence>
<gene>
    <name evidence="2" type="ORF">SAOR_03420</name>
</gene>
<dbReference type="EMBL" id="AYKH01000004">
    <property type="protein sequence ID" value="ROO29513.1"/>
    <property type="molecule type" value="Genomic_DNA"/>
</dbReference>
<organism evidence="2 3">
    <name type="scientific">Salinisphaera orenii MK-B5</name>
    <dbReference type="NCBI Taxonomy" id="856730"/>
    <lineage>
        <taxon>Bacteria</taxon>
        <taxon>Pseudomonadati</taxon>
        <taxon>Pseudomonadota</taxon>
        <taxon>Gammaproteobacteria</taxon>
        <taxon>Salinisphaerales</taxon>
        <taxon>Salinisphaeraceae</taxon>
        <taxon>Salinisphaera</taxon>
    </lineage>
</organism>
<reference evidence="2 3" key="1">
    <citation type="submission" date="2013-10" db="EMBL/GenBank/DDBJ databases">
        <title>Salinisphaera orenii MK-B5 Genome Sequencing.</title>
        <authorList>
            <person name="Lai Q."/>
            <person name="Li C."/>
            <person name="Shao Z."/>
        </authorList>
    </citation>
    <scope>NUCLEOTIDE SEQUENCE [LARGE SCALE GENOMIC DNA]</scope>
    <source>
        <strain evidence="2 3">MK-B5</strain>
    </source>
</reference>
<dbReference type="InterPro" id="IPR012908">
    <property type="entry name" value="PGAP1-ab_dom-like"/>
</dbReference>
<evidence type="ECO:0000313" key="2">
    <source>
        <dbReference type="EMBL" id="ROO29513.1"/>
    </source>
</evidence>
<dbReference type="Pfam" id="PF07819">
    <property type="entry name" value="PGAP1"/>
    <property type="match status" value="1"/>
</dbReference>
<name>A0A423PV92_9GAMM</name>
<dbReference type="InterPro" id="IPR029058">
    <property type="entry name" value="AB_hydrolase_fold"/>
</dbReference>
<keyword evidence="3" id="KW-1185">Reference proteome</keyword>
<dbReference type="PANTHER" id="PTHR37946:SF1">
    <property type="entry name" value="SLL1969 PROTEIN"/>
    <property type="match status" value="1"/>
</dbReference>
<dbReference type="AlphaFoldDB" id="A0A423PV92"/>
<dbReference type="GO" id="GO:0016788">
    <property type="term" value="F:hydrolase activity, acting on ester bonds"/>
    <property type="evidence" value="ECO:0007669"/>
    <property type="project" value="InterPro"/>
</dbReference>